<name>A0A379CG37_9FIRM</name>
<dbReference type="Proteomes" id="UP000255101">
    <property type="component" value="Unassembled WGS sequence"/>
</dbReference>
<protein>
    <submittedName>
        <fullName evidence="1">Uncharacterized protein</fullName>
    </submittedName>
</protein>
<dbReference type="AlphaFoldDB" id="A0A379CG37"/>
<gene>
    <name evidence="1" type="ORF">NCTC11460_01217</name>
</gene>
<evidence type="ECO:0000313" key="2">
    <source>
        <dbReference type="Proteomes" id="UP000255101"/>
    </source>
</evidence>
<dbReference type="RefSeq" id="WP_002844434.1">
    <property type="nucleotide sequence ID" value="NZ_CAMPYD010000005.1"/>
</dbReference>
<sequence length="48" mass="5874">MEYTNRNIKINASENNAKQTTYDKQENYKKLENQIDKHIEVFKRLKDK</sequence>
<dbReference type="GeneID" id="79843686"/>
<accession>A0A379CG37</accession>
<evidence type="ECO:0000313" key="1">
    <source>
        <dbReference type="EMBL" id="SUB61291.1"/>
    </source>
</evidence>
<proteinExistence type="predicted"/>
<reference evidence="1 2" key="1">
    <citation type="submission" date="2018-06" db="EMBL/GenBank/DDBJ databases">
        <authorList>
            <consortium name="Pathogen Informatics"/>
            <person name="Doyle S."/>
        </authorList>
    </citation>
    <scope>NUCLEOTIDE SEQUENCE [LARGE SCALE GENOMIC DNA]</scope>
    <source>
        <strain evidence="1 2">NCTC11460</strain>
    </source>
</reference>
<dbReference type="EMBL" id="UGTB01000004">
    <property type="protein sequence ID" value="SUB61291.1"/>
    <property type="molecule type" value="Genomic_DNA"/>
</dbReference>
<organism evidence="1 2">
    <name type="scientific">Peptostreptococcus anaerobius</name>
    <dbReference type="NCBI Taxonomy" id="1261"/>
    <lineage>
        <taxon>Bacteria</taxon>
        <taxon>Bacillati</taxon>
        <taxon>Bacillota</taxon>
        <taxon>Clostridia</taxon>
        <taxon>Peptostreptococcales</taxon>
        <taxon>Peptostreptococcaceae</taxon>
        <taxon>Peptostreptococcus</taxon>
    </lineage>
</organism>